<dbReference type="EMBL" id="CAWYQH010000103">
    <property type="protein sequence ID" value="CAK8686718.1"/>
    <property type="molecule type" value="Genomic_DNA"/>
</dbReference>
<dbReference type="Proteomes" id="UP001642483">
    <property type="component" value="Unassembled WGS sequence"/>
</dbReference>
<comment type="caution">
    <text evidence="1">The sequence shown here is derived from an EMBL/GenBank/DDBJ whole genome shotgun (WGS) entry which is preliminary data.</text>
</comment>
<evidence type="ECO:0000313" key="2">
    <source>
        <dbReference type="Proteomes" id="UP001642483"/>
    </source>
</evidence>
<proteinExistence type="predicted"/>
<protein>
    <submittedName>
        <fullName evidence="1">Uncharacterized protein</fullName>
    </submittedName>
</protein>
<gene>
    <name evidence="1" type="ORF">CVLEPA_LOCUS18642</name>
</gene>
<name>A0ABP0G769_CLALP</name>
<keyword evidence="2" id="KW-1185">Reference proteome</keyword>
<accession>A0ABP0G769</accession>
<evidence type="ECO:0000313" key="1">
    <source>
        <dbReference type="EMBL" id="CAK8686718.1"/>
    </source>
</evidence>
<sequence>MTSTIKELFLACDSNPSPLRVANRALDGCPKNPGFVFNKTADLENNCGSGYESFQNPLVAHHKQVFGHIRIKLRTKAQSEFCSHSASVKRCSSVQKQSLAEQDVTDERDKVIDQIISLKDQAGITISNIFPKDGAFPFYVKRDTDSRCIVAWTNITSLEFEKTGRERCRTSIATLECINDDQQAFEDTVPDSTASARCESLAKYFGPTYIWPVRKGK</sequence>
<organism evidence="1 2">
    <name type="scientific">Clavelina lepadiformis</name>
    <name type="common">Light-bulb sea squirt</name>
    <name type="synonym">Ascidia lepadiformis</name>
    <dbReference type="NCBI Taxonomy" id="159417"/>
    <lineage>
        <taxon>Eukaryota</taxon>
        <taxon>Metazoa</taxon>
        <taxon>Chordata</taxon>
        <taxon>Tunicata</taxon>
        <taxon>Ascidiacea</taxon>
        <taxon>Aplousobranchia</taxon>
        <taxon>Clavelinidae</taxon>
        <taxon>Clavelina</taxon>
    </lineage>
</organism>
<reference evidence="1 2" key="1">
    <citation type="submission" date="2024-02" db="EMBL/GenBank/DDBJ databases">
        <authorList>
            <person name="Daric V."/>
            <person name="Darras S."/>
        </authorList>
    </citation>
    <scope>NUCLEOTIDE SEQUENCE [LARGE SCALE GENOMIC DNA]</scope>
</reference>